<accession>A0A1F6G7V8</accession>
<evidence type="ECO:0000313" key="1">
    <source>
        <dbReference type="EMBL" id="OGG94200.1"/>
    </source>
</evidence>
<dbReference type="STRING" id="1798533.A2609_02730"/>
<dbReference type="Proteomes" id="UP000176867">
    <property type="component" value="Unassembled WGS sequence"/>
</dbReference>
<proteinExistence type="predicted"/>
<dbReference type="AlphaFoldDB" id="A0A1F6G7V8"/>
<comment type="caution">
    <text evidence="1">The sequence shown here is derived from an EMBL/GenBank/DDBJ whole genome shotgun (WGS) entry which is preliminary data.</text>
</comment>
<dbReference type="Gene3D" id="1.10.10.10">
    <property type="entry name" value="Winged helix-like DNA-binding domain superfamily/Winged helix DNA-binding domain"/>
    <property type="match status" value="1"/>
</dbReference>
<evidence type="ECO:0000313" key="2">
    <source>
        <dbReference type="Proteomes" id="UP000176867"/>
    </source>
</evidence>
<dbReference type="EMBL" id="MFMU01000001">
    <property type="protein sequence ID" value="OGG94200.1"/>
    <property type="molecule type" value="Genomic_DNA"/>
</dbReference>
<gene>
    <name evidence="1" type="ORF">A2609_02730</name>
</gene>
<organism evidence="1 2">
    <name type="scientific">Candidatus Kaiserbacteria bacterium RIFOXYD1_FULL_47_14</name>
    <dbReference type="NCBI Taxonomy" id="1798533"/>
    <lineage>
        <taxon>Bacteria</taxon>
        <taxon>Candidatus Kaiseribacteriota</taxon>
    </lineage>
</organism>
<evidence type="ECO:0008006" key="3">
    <source>
        <dbReference type="Google" id="ProtNLM"/>
    </source>
</evidence>
<dbReference type="InterPro" id="IPR036388">
    <property type="entry name" value="WH-like_DNA-bd_sf"/>
</dbReference>
<dbReference type="InterPro" id="IPR036390">
    <property type="entry name" value="WH_DNA-bd_sf"/>
</dbReference>
<protein>
    <recommendedName>
        <fullName evidence="3">HTH deoR-type domain-containing protein</fullName>
    </recommendedName>
</protein>
<dbReference type="Pfam" id="PF06163">
    <property type="entry name" value="DUF977"/>
    <property type="match status" value="1"/>
</dbReference>
<dbReference type="SUPFAM" id="SSF46785">
    <property type="entry name" value="Winged helix' DNA-binding domain"/>
    <property type="match status" value="1"/>
</dbReference>
<dbReference type="InterPro" id="IPR010382">
    <property type="entry name" value="DUF977"/>
</dbReference>
<reference evidence="1 2" key="1">
    <citation type="journal article" date="2016" name="Nat. Commun.">
        <title>Thousands of microbial genomes shed light on interconnected biogeochemical processes in an aquifer system.</title>
        <authorList>
            <person name="Anantharaman K."/>
            <person name="Brown C.T."/>
            <person name="Hug L.A."/>
            <person name="Sharon I."/>
            <person name="Castelle C.J."/>
            <person name="Probst A.J."/>
            <person name="Thomas B.C."/>
            <person name="Singh A."/>
            <person name="Wilkins M.J."/>
            <person name="Karaoz U."/>
            <person name="Brodie E.L."/>
            <person name="Williams K.H."/>
            <person name="Hubbard S.S."/>
            <person name="Banfield J.F."/>
        </authorList>
    </citation>
    <scope>NUCLEOTIDE SEQUENCE [LARGE SCALE GENOMIC DNA]</scope>
</reference>
<name>A0A1F6G7V8_9BACT</name>
<sequence length="102" mass="11504">MNYFLLIIVAIVGIALGMYLARRNANAGFIAKQVEQKAENKQKIIEFLQEHTQVQNNDVEKLDGVSNATAERYLDELEKEGKLAQHGVIGQNVFYTIKVNKP</sequence>